<dbReference type="Pfam" id="PF08732">
    <property type="entry name" value="HIM1"/>
    <property type="match status" value="1"/>
</dbReference>
<evidence type="ECO:0000256" key="2">
    <source>
        <dbReference type="ARBA" id="ARBA00006617"/>
    </source>
</evidence>
<reference evidence="4 5" key="1">
    <citation type="submission" date="2018-12" db="EMBL/GenBank/DDBJ databases">
        <authorList>
            <person name="Tiukova I."/>
            <person name="Dainat J."/>
        </authorList>
    </citation>
    <scope>NUCLEOTIDE SEQUENCE [LARGE SCALE GENOMIC DNA]</scope>
</reference>
<protein>
    <submittedName>
        <fullName evidence="4">DEKNAAC101469</fullName>
    </submittedName>
</protein>
<keyword evidence="3" id="KW-1000">Mitochondrion outer membrane</keyword>
<gene>
    <name evidence="4" type="ORF">BRENAR_LOCUS1271</name>
</gene>
<comment type="similarity">
    <text evidence="2">Belongs to the FMP52 family.</text>
</comment>
<dbReference type="Gene3D" id="3.40.50.720">
    <property type="entry name" value="NAD(P)-binding Rossmann-like Domain"/>
    <property type="match status" value="1"/>
</dbReference>
<evidence type="ECO:0000256" key="3">
    <source>
        <dbReference type="ARBA" id="ARBA00022787"/>
    </source>
</evidence>
<dbReference type="GO" id="GO:0051170">
    <property type="term" value="P:import into nucleus"/>
    <property type="evidence" value="ECO:0007669"/>
    <property type="project" value="TreeGrafter"/>
</dbReference>
<keyword evidence="5" id="KW-1185">Reference proteome</keyword>
<dbReference type="InParanoid" id="A0A448YI11"/>
<dbReference type="GO" id="GO:0005741">
    <property type="term" value="C:mitochondrial outer membrane"/>
    <property type="evidence" value="ECO:0007669"/>
    <property type="project" value="UniProtKB-SubCell"/>
</dbReference>
<accession>A0A448YI11</accession>
<dbReference type="InterPro" id="IPR014843">
    <property type="entry name" value="Him1/Fmp52"/>
</dbReference>
<evidence type="ECO:0000313" key="5">
    <source>
        <dbReference type="Proteomes" id="UP000290900"/>
    </source>
</evidence>
<proteinExistence type="inferred from homology"/>
<dbReference type="Proteomes" id="UP000290900">
    <property type="component" value="Unassembled WGS sequence"/>
</dbReference>
<comment type="subcellular location">
    <subcellularLocation>
        <location evidence="1">Mitochondrion outer membrane</location>
        <topology evidence="1">Peripheral membrane protein</topology>
    </subcellularLocation>
</comment>
<keyword evidence="3" id="KW-0472">Membrane</keyword>
<dbReference type="InterPro" id="IPR036291">
    <property type="entry name" value="NAD(P)-bd_dom_sf"/>
</dbReference>
<organism evidence="4 5">
    <name type="scientific">Brettanomyces naardenensis</name>
    <name type="common">Yeast</name>
    <dbReference type="NCBI Taxonomy" id="13370"/>
    <lineage>
        <taxon>Eukaryota</taxon>
        <taxon>Fungi</taxon>
        <taxon>Dikarya</taxon>
        <taxon>Ascomycota</taxon>
        <taxon>Saccharomycotina</taxon>
        <taxon>Pichiomycetes</taxon>
        <taxon>Pichiales</taxon>
        <taxon>Pichiaceae</taxon>
        <taxon>Brettanomyces</taxon>
    </lineage>
</organism>
<sequence length="240" mass="26452">MSNSSVSIFSIGSTGLIGSHFLNLALKSGVVKKFITLTRREPKLDPSITNKEALQTLVNKDTDSWPEIIKKDVNIDDHSTIFSSFGTTRKNAGSAQNFIKIDHDINVNAFKAAKETGKFDTAVLVSSGGANKDSYFLYMATKGKIEQDLKDLKFKRTIILRPGMLLGERDVPKGLINDTLVGLGHLIKGTFAQVLLAYPIEGEEVAKAVLYYVQQPIQKEGEVLSFSSKDMLNLIKEKKL</sequence>
<dbReference type="PANTHER" id="PTHR14097:SF7">
    <property type="entry name" value="OXIDOREDUCTASE HTATIP2"/>
    <property type="match status" value="1"/>
</dbReference>
<dbReference type="AlphaFoldDB" id="A0A448YI11"/>
<dbReference type="EMBL" id="CAACVR010000005">
    <property type="protein sequence ID" value="VEU20536.1"/>
    <property type="molecule type" value="Genomic_DNA"/>
</dbReference>
<name>A0A448YI11_BRENA</name>
<dbReference type="STRING" id="13370.A0A448YI11"/>
<dbReference type="OrthoDB" id="430436at2759"/>
<keyword evidence="3" id="KW-0496">Mitochondrion</keyword>
<dbReference type="PANTHER" id="PTHR14097">
    <property type="entry name" value="OXIDOREDUCTASE HTATIP2"/>
    <property type="match status" value="1"/>
</dbReference>
<evidence type="ECO:0000256" key="1">
    <source>
        <dbReference type="ARBA" id="ARBA00004450"/>
    </source>
</evidence>
<dbReference type="FunCoup" id="A0A448YI11">
    <property type="interactions" value="102"/>
</dbReference>
<dbReference type="SUPFAM" id="SSF51735">
    <property type="entry name" value="NAD(P)-binding Rossmann-fold domains"/>
    <property type="match status" value="1"/>
</dbReference>
<evidence type="ECO:0000313" key="4">
    <source>
        <dbReference type="EMBL" id="VEU20536.1"/>
    </source>
</evidence>